<reference evidence="2 3" key="1">
    <citation type="submission" date="2019-05" db="EMBL/GenBank/DDBJ databases">
        <title>Nesterenkonia sp. GY239, isolated from the Southern Atlantic Ocean.</title>
        <authorList>
            <person name="Zhang G."/>
        </authorList>
    </citation>
    <scope>NUCLEOTIDE SEQUENCE [LARGE SCALE GENOMIC DNA]</scope>
    <source>
        <strain evidence="2 3">GY239</strain>
    </source>
</reference>
<dbReference type="EMBL" id="VAWA01000010">
    <property type="protein sequence ID" value="TLP74453.1"/>
    <property type="molecule type" value="Genomic_DNA"/>
</dbReference>
<comment type="caution">
    <text evidence="2">The sequence shown here is derived from an EMBL/GenBank/DDBJ whole genome shotgun (WGS) entry which is preliminary data.</text>
</comment>
<proteinExistence type="predicted"/>
<dbReference type="Proteomes" id="UP000306544">
    <property type="component" value="Unassembled WGS sequence"/>
</dbReference>
<dbReference type="NCBIfam" id="TIGR02391">
    <property type="entry name" value="hypoth_ymh"/>
    <property type="match status" value="1"/>
</dbReference>
<evidence type="ECO:0000259" key="1">
    <source>
        <dbReference type="Pfam" id="PF09509"/>
    </source>
</evidence>
<organism evidence="2 3">
    <name type="scientific">Nesterenkonia sphaerica</name>
    <dbReference type="NCBI Taxonomy" id="1804988"/>
    <lineage>
        <taxon>Bacteria</taxon>
        <taxon>Bacillati</taxon>
        <taxon>Actinomycetota</taxon>
        <taxon>Actinomycetes</taxon>
        <taxon>Micrococcales</taxon>
        <taxon>Micrococcaceae</taxon>
        <taxon>Nesterenkonia</taxon>
    </lineage>
</organism>
<dbReference type="OrthoDB" id="3189478at2"/>
<keyword evidence="3" id="KW-1185">Reference proteome</keyword>
<feature type="domain" description="Conserved hypothetical protein CHP02391" evidence="1">
    <location>
        <begin position="116"/>
        <end position="232"/>
    </location>
</feature>
<dbReference type="InterPro" id="IPR012654">
    <property type="entry name" value="CHP02391"/>
</dbReference>
<evidence type="ECO:0000313" key="2">
    <source>
        <dbReference type="EMBL" id="TLP74453.1"/>
    </source>
</evidence>
<evidence type="ECO:0000313" key="3">
    <source>
        <dbReference type="Proteomes" id="UP000306544"/>
    </source>
</evidence>
<accession>A0A5R9A6Y6</accession>
<sequence>MTPLPPLIRRQGMTLVTIVKNYGTADEERVETEAQLLNSNEAYFALEDPLYEGDHVEMPDPRGGTILKVAAEIEQNPMPASMKASFGRSNGYAKVKWGQAQPVRQAPVRRLNLELLHSEVISSASTLFADGQYDSAITEAMKSVEVRVRRLTGLELSGAPLMQEAFKPQGFKLDVGVEEGRSGEDERDGFFHLFRGAMVGIRNPKAHELAHGDDPNEALETLALASLLHRRLDIAESRLSR</sequence>
<name>A0A5R9A6Y6_9MICC</name>
<gene>
    <name evidence="2" type="ORF">FEF27_08855</name>
</gene>
<dbReference type="Pfam" id="PF09509">
    <property type="entry name" value="Hypoth_Ymh"/>
    <property type="match status" value="1"/>
</dbReference>
<dbReference type="AlphaFoldDB" id="A0A5R9A6Y6"/>
<protein>
    <submittedName>
        <fullName evidence="2">TIGR02391 family protein</fullName>
    </submittedName>
</protein>